<accession>A0AAV7P0D8</accession>
<proteinExistence type="predicted"/>
<organism evidence="1 2">
    <name type="scientific">Pleurodeles waltl</name>
    <name type="common">Iberian ribbed newt</name>
    <dbReference type="NCBI Taxonomy" id="8319"/>
    <lineage>
        <taxon>Eukaryota</taxon>
        <taxon>Metazoa</taxon>
        <taxon>Chordata</taxon>
        <taxon>Craniata</taxon>
        <taxon>Vertebrata</taxon>
        <taxon>Euteleostomi</taxon>
        <taxon>Amphibia</taxon>
        <taxon>Batrachia</taxon>
        <taxon>Caudata</taxon>
        <taxon>Salamandroidea</taxon>
        <taxon>Salamandridae</taxon>
        <taxon>Pleurodelinae</taxon>
        <taxon>Pleurodeles</taxon>
    </lineage>
</organism>
<evidence type="ECO:0000313" key="1">
    <source>
        <dbReference type="EMBL" id="KAJ1119083.1"/>
    </source>
</evidence>
<comment type="caution">
    <text evidence="1">The sequence shown here is derived from an EMBL/GenBank/DDBJ whole genome shotgun (WGS) entry which is preliminary data.</text>
</comment>
<reference evidence="1" key="1">
    <citation type="journal article" date="2022" name="bioRxiv">
        <title>Sequencing and chromosome-scale assembly of the giantPleurodeles waltlgenome.</title>
        <authorList>
            <person name="Brown T."/>
            <person name="Elewa A."/>
            <person name="Iarovenko S."/>
            <person name="Subramanian E."/>
            <person name="Araus A.J."/>
            <person name="Petzold A."/>
            <person name="Susuki M."/>
            <person name="Suzuki K.-i.T."/>
            <person name="Hayashi T."/>
            <person name="Toyoda A."/>
            <person name="Oliveira C."/>
            <person name="Osipova E."/>
            <person name="Leigh N.D."/>
            <person name="Simon A."/>
            <person name="Yun M.H."/>
        </authorList>
    </citation>
    <scope>NUCLEOTIDE SEQUENCE</scope>
    <source>
        <strain evidence="1">20211129_DDA</strain>
        <tissue evidence="1">Liver</tissue>
    </source>
</reference>
<keyword evidence="2" id="KW-1185">Reference proteome</keyword>
<dbReference type="AlphaFoldDB" id="A0AAV7P0D8"/>
<gene>
    <name evidence="1" type="ORF">NDU88_007269</name>
</gene>
<evidence type="ECO:0000313" key="2">
    <source>
        <dbReference type="Proteomes" id="UP001066276"/>
    </source>
</evidence>
<dbReference type="EMBL" id="JANPWB010000012">
    <property type="protein sequence ID" value="KAJ1119083.1"/>
    <property type="molecule type" value="Genomic_DNA"/>
</dbReference>
<dbReference type="Proteomes" id="UP001066276">
    <property type="component" value="Chromosome 8"/>
</dbReference>
<sequence>MVGQLGEVFQVMEEVQGAQELQGHIHRVTEHRLHHCPEGVDGGTMQQDMNNITGCIVAPSTDRVGQQPCSLKLCQGPVPALKGLEETELHPGFLDSLA</sequence>
<protein>
    <submittedName>
        <fullName evidence="1">Uncharacterized protein</fullName>
    </submittedName>
</protein>
<name>A0AAV7P0D8_PLEWA</name>